<dbReference type="Gene3D" id="3.20.20.70">
    <property type="entry name" value="Aldolase class I"/>
    <property type="match status" value="1"/>
</dbReference>
<dbReference type="EMBL" id="MFLA01000026">
    <property type="protein sequence ID" value="OGG58857.1"/>
    <property type="molecule type" value="Genomic_DNA"/>
</dbReference>
<proteinExistence type="predicted"/>
<dbReference type="PANTHER" id="PTHR10683:SF40">
    <property type="entry name" value="FRUCTOSE-6-PHOSPHATE ALDOLASE 1-RELATED"/>
    <property type="match status" value="1"/>
</dbReference>
<dbReference type="Proteomes" id="UP000176377">
    <property type="component" value="Unassembled WGS sequence"/>
</dbReference>
<reference evidence="2 3" key="1">
    <citation type="journal article" date="2016" name="Nat. Commun.">
        <title>Thousands of microbial genomes shed light on interconnected biogeochemical processes in an aquifer system.</title>
        <authorList>
            <person name="Anantharaman K."/>
            <person name="Brown C.T."/>
            <person name="Hug L.A."/>
            <person name="Sharon I."/>
            <person name="Castelle C.J."/>
            <person name="Probst A.J."/>
            <person name="Thomas B.C."/>
            <person name="Singh A."/>
            <person name="Wilkins M.J."/>
            <person name="Karaoz U."/>
            <person name="Brodie E.L."/>
            <person name="Williams K.H."/>
            <person name="Hubbard S.S."/>
            <person name="Banfield J.F."/>
        </authorList>
    </citation>
    <scope>NUCLEOTIDE SEQUENCE [LARGE SCALE GENOMIC DNA]</scope>
</reference>
<dbReference type="AlphaFoldDB" id="A0A1F6DC16"/>
<dbReference type="InterPro" id="IPR013785">
    <property type="entry name" value="Aldolase_TIM"/>
</dbReference>
<comment type="caution">
    <text evidence="2">The sequence shown here is derived from an EMBL/GenBank/DDBJ whole genome shotgun (WGS) entry which is preliminary data.</text>
</comment>
<gene>
    <name evidence="2" type="ORF">A2765_00555</name>
</gene>
<sequence length="244" mass="26984">MKKPKPVKSLHIKIFADGAEKESMIALSKEPYIKGLTTNPTLMKKAGITDYAAFAKDILTHITHKPISFEVFSDDFAEMERQARIINSWGKNIYVKIPVTNTKKKSAAALVKKLSKEGIRLNVTALLTLAQVKEMTAALSPDTPAIISVFAGRIADTGYDPLPIMKAAKAITKKKKNIELLWASPRQLLDLYNAEAAGADIITVTPDILKKLDKVGYDHTKLSLDTVKMFYDDGQKVGYKLYDA</sequence>
<dbReference type="GO" id="GO:0005975">
    <property type="term" value="P:carbohydrate metabolic process"/>
    <property type="evidence" value="ECO:0007669"/>
    <property type="project" value="InterPro"/>
</dbReference>
<evidence type="ECO:0000313" key="3">
    <source>
        <dbReference type="Proteomes" id="UP000176377"/>
    </source>
</evidence>
<organism evidence="2 3">
    <name type="scientific">Candidatus Kaiserbacteria bacterium RIFCSPHIGHO2_01_FULL_56_24</name>
    <dbReference type="NCBI Taxonomy" id="1798487"/>
    <lineage>
        <taxon>Bacteria</taxon>
        <taxon>Candidatus Kaiseribacteriota</taxon>
    </lineage>
</organism>
<evidence type="ECO:0000313" key="2">
    <source>
        <dbReference type="EMBL" id="OGG58857.1"/>
    </source>
</evidence>
<dbReference type="Pfam" id="PF00923">
    <property type="entry name" value="TAL_FSA"/>
    <property type="match status" value="1"/>
</dbReference>
<name>A0A1F6DC16_9BACT</name>
<dbReference type="NCBIfam" id="TIGR02134">
    <property type="entry name" value="transald_staph"/>
    <property type="match status" value="1"/>
</dbReference>
<dbReference type="PANTHER" id="PTHR10683">
    <property type="entry name" value="TRANSALDOLASE"/>
    <property type="match status" value="1"/>
</dbReference>
<dbReference type="SUPFAM" id="SSF51569">
    <property type="entry name" value="Aldolase"/>
    <property type="match status" value="1"/>
</dbReference>
<dbReference type="InterPro" id="IPR011861">
    <property type="entry name" value="Transald_staph-type"/>
</dbReference>
<accession>A0A1F6DC16</accession>
<dbReference type="InterPro" id="IPR001585">
    <property type="entry name" value="TAL/FSA"/>
</dbReference>
<keyword evidence="1" id="KW-0704">Schiff base</keyword>
<protein>
    <submittedName>
        <fullName evidence="2">Transaldolase</fullName>
    </submittedName>
</protein>
<evidence type="ECO:0000256" key="1">
    <source>
        <dbReference type="ARBA" id="ARBA00023270"/>
    </source>
</evidence>